<accession>A0A7W9MFL1</accession>
<gene>
    <name evidence="2" type="ORF">F4562_002239</name>
</gene>
<dbReference type="RefSeq" id="WP_184538975.1">
    <property type="nucleotide sequence ID" value="NZ_JACHMP010000001.1"/>
</dbReference>
<organism evidence="2 3">
    <name type="scientific">Streptosporangium becharense</name>
    <dbReference type="NCBI Taxonomy" id="1816182"/>
    <lineage>
        <taxon>Bacteria</taxon>
        <taxon>Bacillati</taxon>
        <taxon>Actinomycetota</taxon>
        <taxon>Actinomycetes</taxon>
        <taxon>Streptosporangiales</taxon>
        <taxon>Streptosporangiaceae</taxon>
        <taxon>Streptosporangium</taxon>
    </lineage>
</organism>
<reference evidence="2 3" key="1">
    <citation type="submission" date="2020-08" db="EMBL/GenBank/DDBJ databases">
        <title>Sequencing the genomes of 1000 actinobacteria strains.</title>
        <authorList>
            <person name="Klenk H.-P."/>
        </authorList>
    </citation>
    <scope>NUCLEOTIDE SEQUENCE [LARGE SCALE GENOMIC DNA]</scope>
    <source>
        <strain evidence="2 3">DSM 46887</strain>
    </source>
</reference>
<comment type="caution">
    <text evidence="2">The sequence shown here is derived from an EMBL/GenBank/DDBJ whole genome shotgun (WGS) entry which is preliminary data.</text>
</comment>
<dbReference type="EMBL" id="JACHMP010000001">
    <property type="protein sequence ID" value="MBB5819177.1"/>
    <property type="molecule type" value="Genomic_DNA"/>
</dbReference>
<sequence length="188" mass="19956">MIYFGCRTHHQGPLGERALRLPDATVLGWFRRGWSAVVDDVLSDAAAWVEAELGGDGAGLVPFFERVREHRVPAPESWEGLRDVLREHLPAGAEPRVDAHSVRVHSAGAEAEPPLLFFADVFAAADLDRVARPLYGERRPSGSVLTVPRPAGEAVRVWPLPVAGVPLSSGAAGAPARRGGGVAVGGRP</sequence>
<evidence type="ECO:0000313" key="3">
    <source>
        <dbReference type="Proteomes" id="UP000540685"/>
    </source>
</evidence>
<dbReference type="Proteomes" id="UP000540685">
    <property type="component" value="Unassembled WGS sequence"/>
</dbReference>
<feature type="compositionally biased region" description="Gly residues" evidence="1">
    <location>
        <begin position="178"/>
        <end position="188"/>
    </location>
</feature>
<dbReference type="AlphaFoldDB" id="A0A7W9MFL1"/>
<protein>
    <submittedName>
        <fullName evidence="2">Uncharacterized protein</fullName>
    </submittedName>
</protein>
<keyword evidence="3" id="KW-1185">Reference proteome</keyword>
<evidence type="ECO:0000256" key="1">
    <source>
        <dbReference type="SAM" id="MobiDB-lite"/>
    </source>
</evidence>
<name>A0A7W9MFL1_9ACTN</name>
<feature type="region of interest" description="Disordered" evidence="1">
    <location>
        <begin position="169"/>
        <end position="188"/>
    </location>
</feature>
<proteinExistence type="predicted"/>
<evidence type="ECO:0000313" key="2">
    <source>
        <dbReference type="EMBL" id="MBB5819177.1"/>
    </source>
</evidence>